<evidence type="ECO:0000313" key="2">
    <source>
        <dbReference type="EMBL" id="POI28086.1"/>
    </source>
</evidence>
<organism evidence="2 3">
    <name type="scientific">Bambusicola thoracicus</name>
    <name type="common">Chinese bamboo-partridge</name>
    <name type="synonym">Perdix thoracica</name>
    <dbReference type="NCBI Taxonomy" id="9083"/>
    <lineage>
        <taxon>Eukaryota</taxon>
        <taxon>Metazoa</taxon>
        <taxon>Chordata</taxon>
        <taxon>Craniata</taxon>
        <taxon>Vertebrata</taxon>
        <taxon>Euteleostomi</taxon>
        <taxon>Archelosauria</taxon>
        <taxon>Archosauria</taxon>
        <taxon>Dinosauria</taxon>
        <taxon>Saurischia</taxon>
        <taxon>Theropoda</taxon>
        <taxon>Coelurosauria</taxon>
        <taxon>Aves</taxon>
        <taxon>Neognathae</taxon>
        <taxon>Galloanserae</taxon>
        <taxon>Galliformes</taxon>
        <taxon>Phasianidae</taxon>
        <taxon>Perdicinae</taxon>
        <taxon>Bambusicola</taxon>
    </lineage>
</organism>
<dbReference type="AlphaFoldDB" id="A0A2P4SVH9"/>
<name>A0A2P4SVH9_BAMTH</name>
<gene>
    <name evidence="2" type="ORF">CIB84_008164</name>
</gene>
<feature type="non-terminal residue" evidence="2">
    <location>
        <position position="1"/>
    </location>
</feature>
<dbReference type="OrthoDB" id="185618at2759"/>
<dbReference type="EMBL" id="PPHD01020868">
    <property type="protein sequence ID" value="POI28086.1"/>
    <property type="molecule type" value="Genomic_DNA"/>
</dbReference>
<protein>
    <submittedName>
        <fullName evidence="2">Uncharacterized protein</fullName>
    </submittedName>
</protein>
<comment type="caution">
    <text evidence="2">The sequence shown here is derived from an EMBL/GenBank/DDBJ whole genome shotgun (WGS) entry which is preliminary data.</text>
</comment>
<evidence type="ECO:0000313" key="3">
    <source>
        <dbReference type="Proteomes" id="UP000237246"/>
    </source>
</evidence>
<dbReference type="Proteomes" id="UP000237246">
    <property type="component" value="Unassembled WGS sequence"/>
</dbReference>
<sequence length="100" mass="10884">KKNNIFMTSALLRRNTDIESTKEGSLPGSQLRNVIRPAILQPPQALTCPENPVVSLVTKKQAHIQLSEDDSYSSSENLADSKTAVKSSITEDISSSKTAR</sequence>
<reference evidence="2 3" key="1">
    <citation type="submission" date="2018-01" db="EMBL/GenBank/DDBJ databases">
        <title>Comparison of the Chinese Bamboo Partridge and Red Junglefowl genome sequences highlights the importance of demography in genome evolution.</title>
        <authorList>
            <person name="Tiley G.P."/>
            <person name="Kimball R.T."/>
            <person name="Braun E.L."/>
            <person name="Burleigh J.G."/>
        </authorList>
    </citation>
    <scope>NUCLEOTIDE SEQUENCE [LARGE SCALE GENOMIC DNA]</scope>
    <source>
        <strain evidence="2">RTK389</strain>
        <tissue evidence="2">Blood</tissue>
    </source>
</reference>
<accession>A0A2P4SVH9</accession>
<keyword evidence="3" id="KW-1185">Reference proteome</keyword>
<proteinExistence type="predicted"/>
<feature type="region of interest" description="Disordered" evidence="1">
    <location>
        <begin position="66"/>
        <end position="100"/>
    </location>
</feature>
<evidence type="ECO:0000256" key="1">
    <source>
        <dbReference type="SAM" id="MobiDB-lite"/>
    </source>
</evidence>
<feature type="compositionally biased region" description="Polar residues" evidence="1">
    <location>
        <begin position="72"/>
        <end position="100"/>
    </location>
</feature>